<accession>A0A285ZNI1</accession>
<dbReference type="EMBL" id="OCMT01000001">
    <property type="protein sequence ID" value="SOD11221.1"/>
    <property type="molecule type" value="Genomic_DNA"/>
</dbReference>
<proteinExistence type="predicted"/>
<name>A0A285ZNI1_9SPHI</name>
<organism evidence="1 2">
    <name type="scientific">Pedobacter xixiisoli</name>
    <dbReference type="NCBI Taxonomy" id="1476464"/>
    <lineage>
        <taxon>Bacteria</taxon>
        <taxon>Pseudomonadati</taxon>
        <taxon>Bacteroidota</taxon>
        <taxon>Sphingobacteriia</taxon>
        <taxon>Sphingobacteriales</taxon>
        <taxon>Sphingobacteriaceae</taxon>
        <taxon>Pedobacter</taxon>
    </lineage>
</organism>
<reference evidence="2" key="1">
    <citation type="submission" date="2017-09" db="EMBL/GenBank/DDBJ databases">
        <authorList>
            <person name="Varghese N."/>
            <person name="Submissions S."/>
        </authorList>
    </citation>
    <scope>NUCLEOTIDE SEQUENCE [LARGE SCALE GENOMIC DNA]</scope>
    <source>
        <strain evidence="2">CGMCC 1.12803</strain>
    </source>
</reference>
<gene>
    <name evidence="1" type="ORF">SAMN06297358_0041</name>
</gene>
<sequence length="63" mass="7277">MIFPFAFIYMTFLPKTNFGRKVFQLKYLINFSTAKVAVVSIRTNINLNRLIETSPCAEILFLA</sequence>
<dbReference type="AlphaFoldDB" id="A0A285ZNI1"/>
<dbReference type="Proteomes" id="UP000219281">
    <property type="component" value="Unassembled WGS sequence"/>
</dbReference>
<keyword evidence="2" id="KW-1185">Reference proteome</keyword>
<evidence type="ECO:0000313" key="1">
    <source>
        <dbReference type="EMBL" id="SOD11221.1"/>
    </source>
</evidence>
<protein>
    <submittedName>
        <fullName evidence="1">Uncharacterized protein</fullName>
    </submittedName>
</protein>
<evidence type="ECO:0000313" key="2">
    <source>
        <dbReference type="Proteomes" id="UP000219281"/>
    </source>
</evidence>